<feature type="transmembrane region" description="Helical" evidence="1">
    <location>
        <begin position="221"/>
        <end position="241"/>
    </location>
</feature>
<accession>A0A1S7UH55</accession>
<evidence type="ECO:0000313" key="3">
    <source>
        <dbReference type="Proteomes" id="UP000054516"/>
    </source>
</evidence>
<keyword evidence="1" id="KW-0812">Transmembrane</keyword>
<protein>
    <submittedName>
        <fullName evidence="2">Uncharacterized protein</fullName>
    </submittedName>
</protein>
<feature type="transmembrane region" description="Helical" evidence="1">
    <location>
        <begin position="179"/>
        <end position="201"/>
    </location>
</feature>
<reference evidence="2" key="1">
    <citation type="submission" date="2016-03" db="EMBL/GenBank/DDBJ databases">
        <title>Draft genome sequence of Rosellinia necatrix.</title>
        <authorList>
            <person name="Kanematsu S."/>
        </authorList>
    </citation>
    <scope>NUCLEOTIDE SEQUENCE [LARGE SCALE GENOMIC DNA]</scope>
    <source>
        <strain evidence="2">W97</strain>
    </source>
</reference>
<keyword evidence="1" id="KW-1133">Transmembrane helix</keyword>
<dbReference type="AlphaFoldDB" id="A0A1S7UH55"/>
<organism evidence="2">
    <name type="scientific">Rosellinia necatrix</name>
    <name type="common">White root-rot fungus</name>
    <dbReference type="NCBI Taxonomy" id="77044"/>
    <lineage>
        <taxon>Eukaryota</taxon>
        <taxon>Fungi</taxon>
        <taxon>Dikarya</taxon>
        <taxon>Ascomycota</taxon>
        <taxon>Pezizomycotina</taxon>
        <taxon>Sordariomycetes</taxon>
        <taxon>Xylariomycetidae</taxon>
        <taxon>Xylariales</taxon>
        <taxon>Xylariaceae</taxon>
        <taxon>Rosellinia</taxon>
    </lineage>
</organism>
<keyword evidence="1" id="KW-0472">Membrane</keyword>
<dbReference type="OrthoDB" id="5220781at2759"/>
<proteinExistence type="predicted"/>
<name>A0A1S7UH55_ROSNE</name>
<dbReference type="Proteomes" id="UP000054516">
    <property type="component" value="Unassembled WGS sequence"/>
</dbReference>
<keyword evidence="3" id="KW-1185">Reference proteome</keyword>
<dbReference type="OMA" id="CQMNDGM"/>
<dbReference type="EMBL" id="DF977446">
    <property type="protein sequence ID" value="GAP82465.1"/>
    <property type="molecule type" value="Genomic_DNA"/>
</dbReference>
<gene>
    <name evidence="2" type="ORF">SAMD00023353_0100150</name>
</gene>
<evidence type="ECO:0000256" key="1">
    <source>
        <dbReference type="SAM" id="Phobius"/>
    </source>
</evidence>
<dbReference type="STRING" id="77044.A0A1S7UH55"/>
<evidence type="ECO:0000313" key="2">
    <source>
        <dbReference type="EMBL" id="GAP82465.1"/>
    </source>
</evidence>
<sequence length="287" mass="31066">MDQGDVLDILPTSVRSRIWAFRFLRFDRSSTSSSSRRHSAGKGCSEELVVTSRQENEVVQVAASTIAEAETGAKAASRRKAQGAAASGIHWRYAEQGTSIQRTAYREREDPDFCRKAYVDGATYMLMALPDDLSDQELARIREALPRGVADTSLDGGGNARVVGWRPPSESRTILQRCVASFVAISVVLVHIALSYAAVAARVAAYYERKHSISQQLVDTGFVIAAAVGRHGVVLSAKIYAMKKGRVGKAMSSIASWTVEGVTYGIQEGIGQGMIMANIMPVPIKQV</sequence>